<feature type="domain" description="Histidine kinase" evidence="6">
    <location>
        <begin position="190"/>
        <end position="405"/>
    </location>
</feature>
<dbReference type="InterPro" id="IPR004358">
    <property type="entry name" value="Sig_transdc_His_kin-like_C"/>
</dbReference>
<dbReference type="InterPro" id="IPR029016">
    <property type="entry name" value="GAF-like_dom_sf"/>
</dbReference>
<dbReference type="PRINTS" id="PR00344">
    <property type="entry name" value="BCTRLSENSOR"/>
</dbReference>
<dbReference type="Pfam" id="PF02518">
    <property type="entry name" value="HATPase_c"/>
    <property type="match status" value="1"/>
</dbReference>
<evidence type="ECO:0000256" key="1">
    <source>
        <dbReference type="ARBA" id="ARBA00000085"/>
    </source>
</evidence>
<comment type="catalytic activity">
    <reaction evidence="1">
        <text>ATP + protein L-histidine = ADP + protein N-phospho-L-histidine.</text>
        <dbReference type="EC" id="2.7.13.3"/>
    </reaction>
</comment>
<dbReference type="InterPro" id="IPR003661">
    <property type="entry name" value="HisK_dim/P_dom"/>
</dbReference>
<dbReference type="KEGG" id="mpz:Marpi_1724"/>
<evidence type="ECO:0000256" key="2">
    <source>
        <dbReference type="ARBA" id="ARBA00012438"/>
    </source>
</evidence>
<dbReference type="HOGENOM" id="CLU_665413_0_0_0"/>
<sequence length="409" mass="46937">MDCENDILSNFELMAELSSQLTGEENEKEFMKKLLSVAIKSIPEAEAGTIWLIDNTLYKAVVGYNYDDDIVEKLIVPLEDSYIYKYIDVQDIIEIDAFKEFKNPSRIFHENVKQLHEKHENMITLAYPLKVGDEIKGHIYVDNFRLKKFSETAKKSLKIFGSFASTFLTLKSLRDEEKKANEMNSVYLSFITHEVRTPLTAILGYSESILRGKDNLTTEEIFDLVKRIYLSSKHMNSLISDLSTFNKLNREEEMNFTEVHLKFLVYESISIVEPQLSPEVELNIKFENNIPEMIETDPLKMKQILVNIVGNAIKYTDEGYVNVHISFDNKTKEFVIMVKDTGPGIPEDKLNDIFKPFVRLAKNKPGSGLGLAIVKRLIEKLMGRIHVESEVGKGTTIELRFPQKITAEV</sequence>
<dbReference type="Gene3D" id="3.30.565.10">
    <property type="entry name" value="Histidine kinase-like ATPase, C-terminal domain"/>
    <property type="match status" value="1"/>
</dbReference>
<dbReference type="AlphaFoldDB" id="H2J5G6"/>
<dbReference type="SUPFAM" id="SSF55781">
    <property type="entry name" value="GAF domain-like"/>
    <property type="match status" value="1"/>
</dbReference>
<reference evidence="7 8" key="1">
    <citation type="journal article" date="2012" name="J. Bacteriol.">
        <title>Complete Genome Sequence of the Thermophilic, Piezophilic, Heterotrophic Bacterium Marinitoga piezophila KA3.</title>
        <authorList>
            <person name="Lucas S."/>
            <person name="Han J."/>
            <person name="Lapidus A."/>
            <person name="Cheng J.F."/>
            <person name="Goodwin L.A."/>
            <person name="Pitluck S."/>
            <person name="Peters L."/>
            <person name="Mikhailova N."/>
            <person name="Teshima H."/>
            <person name="Detter J.C."/>
            <person name="Han C."/>
            <person name="Tapia R."/>
            <person name="Land M."/>
            <person name="Hauser L."/>
            <person name="Kyrpides N.C."/>
            <person name="Ivanova N."/>
            <person name="Pagani I."/>
            <person name="Vannier P."/>
            <person name="Oger P."/>
            <person name="Bartlett D.H."/>
            <person name="Noll K.M."/>
            <person name="Woyke T."/>
            <person name="Jebbar M."/>
        </authorList>
    </citation>
    <scope>NUCLEOTIDE SEQUENCE [LARGE SCALE GENOMIC DNA]</scope>
    <source>
        <strain evidence="8">DSM 14283 / JCM 11233 / KA3</strain>
    </source>
</reference>
<dbReference type="SMART" id="SM00388">
    <property type="entry name" value="HisKA"/>
    <property type="match status" value="1"/>
</dbReference>
<dbReference type="InterPro" id="IPR003594">
    <property type="entry name" value="HATPase_dom"/>
</dbReference>
<dbReference type="GO" id="GO:0009927">
    <property type="term" value="F:histidine phosphotransfer kinase activity"/>
    <property type="evidence" value="ECO:0007669"/>
    <property type="project" value="TreeGrafter"/>
</dbReference>
<dbReference type="SUPFAM" id="SSF55874">
    <property type="entry name" value="ATPase domain of HSP90 chaperone/DNA topoisomerase II/histidine kinase"/>
    <property type="match status" value="1"/>
</dbReference>
<dbReference type="GO" id="GO:0000155">
    <property type="term" value="F:phosphorelay sensor kinase activity"/>
    <property type="evidence" value="ECO:0007669"/>
    <property type="project" value="InterPro"/>
</dbReference>
<dbReference type="InterPro" id="IPR036097">
    <property type="entry name" value="HisK_dim/P_sf"/>
</dbReference>
<evidence type="ECO:0000256" key="4">
    <source>
        <dbReference type="ARBA" id="ARBA00022679"/>
    </source>
</evidence>
<dbReference type="InterPro" id="IPR005467">
    <property type="entry name" value="His_kinase_dom"/>
</dbReference>
<name>H2J5G6_MARPK</name>
<evidence type="ECO:0000256" key="5">
    <source>
        <dbReference type="ARBA" id="ARBA00022777"/>
    </source>
</evidence>
<dbReference type="CDD" id="cd00082">
    <property type="entry name" value="HisKA"/>
    <property type="match status" value="1"/>
</dbReference>
<evidence type="ECO:0000256" key="3">
    <source>
        <dbReference type="ARBA" id="ARBA00022553"/>
    </source>
</evidence>
<protein>
    <recommendedName>
        <fullName evidence="2">histidine kinase</fullName>
        <ecNumber evidence="2">2.7.13.3</ecNumber>
    </recommendedName>
</protein>
<organism evidence="7 8">
    <name type="scientific">Marinitoga piezophila (strain DSM 14283 / JCM 11233 / KA3)</name>
    <dbReference type="NCBI Taxonomy" id="443254"/>
    <lineage>
        <taxon>Bacteria</taxon>
        <taxon>Thermotogati</taxon>
        <taxon>Thermotogota</taxon>
        <taxon>Thermotogae</taxon>
        <taxon>Petrotogales</taxon>
        <taxon>Petrotogaceae</taxon>
        <taxon>Marinitoga</taxon>
    </lineage>
</organism>
<evidence type="ECO:0000313" key="7">
    <source>
        <dbReference type="EMBL" id="AEX86110.1"/>
    </source>
</evidence>
<evidence type="ECO:0000313" key="8">
    <source>
        <dbReference type="Proteomes" id="UP000007161"/>
    </source>
</evidence>
<dbReference type="Gene3D" id="1.10.287.130">
    <property type="match status" value="1"/>
</dbReference>
<dbReference type="SUPFAM" id="SSF47384">
    <property type="entry name" value="Homodimeric domain of signal transducing histidine kinase"/>
    <property type="match status" value="1"/>
</dbReference>
<dbReference type="STRING" id="443254.Marpi_1724"/>
<dbReference type="FunFam" id="3.30.565.10:FF:000006">
    <property type="entry name" value="Sensor histidine kinase WalK"/>
    <property type="match status" value="1"/>
</dbReference>
<reference evidence="8" key="2">
    <citation type="submission" date="2012-01" db="EMBL/GenBank/DDBJ databases">
        <title>Complete sequence of chromosome of Marinitoga piezophila KA3.</title>
        <authorList>
            <person name="Lucas S."/>
            <person name="Han J."/>
            <person name="Lapidus A."/>
            <person name="Cheng J.-F."/>
            <person name="Goodwin L."/>
            <person name="Pitluck S."/>
            <person name="Peters L."/>
            <person name="Mikhailova N."/>
            <person name="Teshima H."/>
            <person name="Detter J.C."/>
            <person name="Han C."/>
            <person name="Tapia R."/>
            <person name="Land M."/>
            <person name="Hauser L."/>
            <person name="Kyrpides N."/>
            <person name="Ivanova N."/>
            <person name="Pagani I."/>
            <person name="Jebbar M."/>
            <person name="Vannier P."/>
            <person name="Oger P."/>
            <person name="Cario A."/>
            <person name="Bartlett D."/>
            <person name="Noll K.M."/>
            <person name="Woyke T."/>
        </authorList>
    </citation>
    <scope>NUCLEOTIDE SEQUENCE [LARGE SCALE GENOMIC DNA]</scope>
    <source>
        <strain evidence="8">DSM 14283 / JCM 11233 / KA3</strain>
    </source>
</reference>
<dbReference type="PROSITE" id="PS50109">
    <property type="entry name" value="HIS_KIN"/>
    <property type="match status" value="1"/>
</dbReference>
<dbReference type="EMBL" id="CP003257">
    <property type="protein sequence ID" value="AEX86110.1"/>
    <property type="molecule type" value="Genomic_DNA"/>
</dbReference>
<dbReference type="EC" id="2.7.13.3" evidence="2"/>
<dbReference type="PANTHER" id="PTHR43047:SF72">
    <property type="entry name" value="OSMOSENSING HISTIDINE PROTEIN KINASE SLN1"/>
    <property type="match status" value="1"/>
</dbReference>
<accession>H2J5G6</accession>
<dbReference type="GO" id="GO:0005886">
    <property type="term" value="C:plasma membrane"/>
    <property type="evidence" value="ECO:0007669"/>
    <property type="project" value="TreeGrafter"/>
</dbReference>
<dbReference type="Gene3D" id="3.30.450.40">
    <property type="match status" value="1"/>
</dbReference>
<keyword evidence="8" id="KW-1185">Reference proteome</keyword>
<dbReference type="eggNOG" id="COG2205">
    <property type="taxonomic scope" value="Bacteria"/>
</dbReference>
<dbReference type="SMART" id="SM00387">
    <property type="entry name" value="HATPase_c"/>
    <property type="match status" value="1"/>
</dbReference>
<evidence type="ECO:0000259" key="6">
    <source>
        <dbReference type="PROSITE" id="PS50109"/>
    </source>
</evidence>
<keyword evidence="4" id="KW-0808">Transferase</keyword>
<dbReference type="InterPro" id="IPR036890">
    <property type="entry name" value="HATPase_C_sf"/>
</dbReference>
<dbReference type="RefSeq" id="WP_014297181.1">
    <property type="nucleotide sequence ID" value="NC_016751.1"/>
</dbReference>
<proteinExistence type="predicted"/>
<keyword evidence="3" id="KW-0597">Phosphoprotein</keyword>
<dbReference type="Pfam" id="PF00512">
    <property type="entry name" value="HisKA"/>
    <property type="match status" value="1"/>
</dbReference>
<keyword evidence="5 7" id="KW-0418">Kinase</keyword>
<dbReference type="PANTHER" id="PTHR43047">
    <property type="entry name" value="TWO-COMPONENT HISTIDINE PROTEIN KINASE"/>
    <property type="match status" value="1"/>
</dbReference>
<gene>
    <name evidence="7" type="ordered locus">Marpi_1724</name>
</gene>
<dbReference type="Proteomes" id="UP000007161">
    <property type="component" value="Chromosome"/>
</dbReference>